<comment type="subcellular location">
    <subcellularLocation>
        <location evidence="1">Membrane</location>
        <topology evidence="1">Multi-pass membrane protein</topology>
    </subcellularLocation>
</comment>
<dbReference type="EMBL" id="JBBNAE010000004">
    <property type="protein sequence ID" value="KAK9129353.1"/>
    <property type="molecule type" value="Genomic_DNA"/>
</dbReference>
<evidence type="ECO:0000259" key="10">
    <source>
        <dbReference type="Pfam" id="PF00924"/>
    </source>
</evidence>
<dbReference type="Proteomes" id="UP001417504">
    <property type="component" value="Unassembled WGS sequence"/>
</dbReference>
<dbReference type="GO" id="GO:0008381">
    <property type="term" value="F:mechanosensitive monoatomic ion channel activity"/>
    <property type="evidence" value="ECO:0007669"/>
    <property type="project" value="TreeGrafter"/>
</dbReference>
<feature type="transmembrane region" description="Helical" evidence="9">
    <location>
        <begin position="644"/>
        <end position="664"/>
    </location>
</feature>
<feature type="compositionally biased region" description="Polar residues" evidence="8">
    <location>
        <begin position="10"/>
        <end position="19"/>
    </location>
</feature>
<evidence type="ECO:0000313" key="11">
    <source>
        <dbReference type="EMBL" id="KAK9129353.1"/>
    </source>
</evidence>
<dbReference type="InterPro" id="IPR016688">
    <property type="entry name" value="MscS-like_plants/fungi"/>
</dbReference>
<feature type="transmembrane region" description="Helical" evidence="9">
    <location>
        <begin position="373"/>
        <end position="393"/>
    </location>
</feature>
<dbReference type="PANTHER" id="PTHR31618">
    <property type="entry name" value="MECHANOSENSITIVE ION CHANNEL PROTEIN 5"/>
    <property type="match status" value="1"/>
</dbReference>
<dbReference type="Pfam" id="PF00924">
    <property type="entry name" value="MS_channel_2nd"/>
    <property type="match status" value="1"/>
</dbReference>
<keyword evidence="5 9" id="KW-1133">Transmembrane helix</keyword>
<evidence type="ECO:0000256" key="6">
    <source>
        <dbReference type="ARBA" id="ARBA00023136"/>
    </source>
</evidence>
<feature type="transmembrane region" description="Helical" evidence="9">
    <location>
        <begin position="302"/>
        <end position="323"/>
    </location>
</feature>
<dbReference type="GO" id="GO:0005886">
    <property type="term" value="C:plasma membrane"/>
    <property type="evidence" value="ECO:0007669"/>
    <property type="project" value="UniProtKB-UniRule"/>
</dbReference>
<dbReference type="PANTHER" id="PTHR31618:SF1">
    <property type="entry name" value="EF-HAND DOMAIN-CONTAINING PROTEIN"/>
    <property type="match status" value="1"/>
</dbReference>
<gene>
    <name evidence="11" type="ORF">Sjap_009840</name>
</gene>
<keyword evidence="4 9" id="KW-0812">Transmembrane</keyword>
<name>A0AAP0P3Q7_9MAGN</name>
<dbReference type="FunFam" id="2.30.30.60:FF:000003">
    <property type="entry name" value="Predicted mechanosensitive ion channel"/>
    <property type="match status" value="1"/>
</dbReference>
<dbReference type="InterPro" id="IPR010920">
    <property type="entry name" value="LSM_dom_sf"/>
</dbReference>
<dbReference type="GO" id="GO:0006820">
    <property type="term" value="P:monoatomic anion transport"/>
    <property type="evidence" value="ECO:0007669"/>
    <property type="project" value="TreeGrafter"/>
</dbReference>
<feature type="region of interest" description="Disordered" evidence="8">
    <location>
        <begin position="1"/>
        <end position="38"/>
    </location>
</feature>
<sequence>MESLRKSFKSIASSNMSQQHQEKRPILSDHDDLKSSSGSRRDLLLNIHQDNVDNNIWRGSSYDFWKDQHSSGGAGKTTDAEFEFDRHGDADDDDPPSKLIGQFLHKQRASGEVSLDMDLEMTEFSEDHHHHHILPPVNESPTIAKVSFRDSVEEQQIRHSHGTHASPATHGGSPTGEEDQVVRCTSNASFQRKSGFLRTKTTKSRLIDSQIIEPEKKSGRTPKSPQIKSGFFGKLIDDDEDDPFADDDVPGELKRTNLSSLTVLQWLSLVLILAGLVCSLTIKFLNKRKLWDLPLWKWELMILVLICGRLVSGWGVRLVVFFVERNFLLRKKVLYFVYGLRKAVQNCIWLGLVVIAWHYIFDKKVEREVKNKFVLYMTKILICFLVGTLLWLVKTLLVKVLASSFHVSTYFDRIQESLFNQYVIETLSGLPLIDIENQREEEERVLDEVQKLQNAGAKMPSDLKATALPNPKSGKVMGSGLQRSPRIVRSFRSSGAMSKQPDDAISIDRLHKLNQKNISAWNMKRMINIVRYGVLSTLDERIQDSAHDTTQIRSEAEAKAAAKQIFHNVARPRSKYICLDDLMRFMREDEAMKTMSLFEGASENNNRISKSALKNWVVNVFRERKALALTLDDTKTAVNQLHRMVNVVVAIVIVVISLLILEIATTQLLVVVSSQLLLVVFMFGNTCKTVFEAIIFLFVMHPFDVGDRCEVDAVQVVVEEMNILTTVFLRFDNMKIYYPNSVLATKPISNHYRSPDTGDAIDFCIHVSTPVEKLALMKERIMGYIINKKEHWHPDPIVVVRDLEDLNRLKLSVWPTHRMNFQDMGERWVRRAMLVEEMIKIFRELDIEYRMLPFDVNFRNLPPLSTTRFPSNWTTCTS</sequence>
<dbReference type="AlphaFoldDB" id="A0AAP0P3Q7"/>
<evidence type="ECO:0000313" key="12">
    <source>
        <dbReference type="Proteomes" id="UP001417504"/>
    </source>
</evidence>
<keyword evidence="6 7" id="KW-0472">Membrane</keyword>
<dbReference type="SUPFAM" id="SSF50182">
    <property type="entry name" value="Sm-like ribonucleoproteins"/>
    <property type="match status" value="1"/>
</dbReference>
<proteinExistence type="inferred from homology"/>
<evidence type="ECO:0000256" key="9">
    <source>
        <dbReference type="SAM" id="Phobius"/>
    </source>
</evidence>
<comment type="caution">
    <text evidence="11">The sequence shown here is derived from an EMBL/GenBank/DDBJ whole genome shotgun (WGS) entry which is preliminary data.</text>
</comment>
<feature type="transmembrane region" description="Helical" evidence="9">
    <location>
        <begin position="343"/>
        <end position="361"/>
    </location>
</feature>
<feature type="domain" description="Mechanosensitive ion channel MscS" evidence="10">
    <location>
        <begin position="695"/>
        <end position="751"/>
    </location>
</feature>
<evidence type="ECO:0000256" key="8">
    <source>
        <dbReference type="SAM" id="MobiDB-lite"/>
    </source>
</evidence>
<dbReference type="Gene3D" id="2.30.30.60">
    <property type="match status" value="1"/>
</dbReference>
<evidence type="ECO:0000256" key="4">
    <source>
        <dbReference type="ARBA" id="ARBA00022692"/>
    </source>
</evidence>
<dbReference type="InterPro" id="IPR006685">
    <property type="entry name" value="MscS_channel_2nd"/>
</dbReference>
<evidence type="ECO:0000256" key="1">
    <source>
        <dbReference type="ARBA" id="ARBA00004141"/>
    </source>
</evidence>
<evidence type="ECO:0000256" key="2">
    <source>
        <dbReference type="ARBA" id="ARBA00008017"/>
    </source>
</evidence>
<evidence type="ECO:0000256" key="5">
    <source>
        <dbReference type="ARBA" id="ARBA00022989"/>
    </source>
</evidence>
<keyword evidence="3" id="KW-0813">Transport</keyword>
<organism evidence="11 12">
    <name type="scientific">Stephania japonica</name>
    <dbReference type="NCBI Taxonomy" id="461633"/>
    <lineage>
        <taxon>Eukaryota</taxon>
        <taxon>Viridiplantae</taxon>
        <taxon>Streptophyta</taxon>
        <taxon>Embryophyta</taxon>
        <taxon>Tracheophyta</taxon>
        <taxon>Spermatophyta</taxon>
        <taxon>Magnoliopsida</taxon>
        <taxon>Ranunculales</taxon>
        <taxon>Menispermaceae</taxon>
        <taxon>Menispermoideae</taxon>
        <taxon>Cissampelideae</taxon>
        <taxon>Stephania</taxon>
    </lineage>
</organism>
<dbReference type="InterPro" id="IPR023408">
    <property type="entry name" value="MscS_beta-dom_sf"/>
</dbReference>
<feature type="compositionally biased region" description="Basic and acidic residues" evidence="8">
    <location>
        <begin position="20"/>
        <end position="38"/>
    </location>
</feature>
<feature type="transmembrane region" description="Helical" evidence="9">
    <location>
        <begin position="676"/>
        <end position="699"/>
    </location>
</feature>
<dbReference type="GO" id="GO:0050982">
    <property type="term" value="P:detection of mechanical stimulus"/>
    <property type="evidence" value="ECO:0007669"/>
    <property type="project" value="UniProtKB-ARBA"/>
</dbReference>
<comment type="similarity">
    <text evidence="2 7">Belongs to the MscS (TC 1.A.23) family.</text>
</comment>
<feature type="region of interest" description="Disordered" evidence="8">
    <location>
        <begin position="152"/>
        <end position="180"/>
    </location>
</feature>
<protein>
    <recommendedName>
        <fullName evidence="7">Mechanosensitive ion channel protein</fullName>
    </recommendedName>
</protein>
<accession>A0AAP0P3Q7</accession>
<keyword evidence="12" id="KW-1185">Reference proteome</keyword>
<evidence type="ECO:0000256" key="3">
    <source>
        <dbReference type="ARBA" id="ARBA00022448"/>
    </source>
</evidence>
<feature type="transmembrane region" description="Helical" evidence="9">
    <location>
        <begin position="263"/>
        <end position="282"/>
    </location>
</feature>
<dbReference type="PIRSF" id="PIRSF017209">
    <property type="entry name" value="Memb_At2g17000_prd"/>
    <property type="match status" value="1"/>
</dbReference>
<evidence type="ECO:0000256" key="7">
    <source>
        <dbReference type="PIRNR" id="PIRNR017209"/>
    </source>
</evidence>
<reference evidence="11 12" key="1">
    <citation type="submission" date="2024-01" db="EMBL/GenBank/DDBJ databases">
        <title>Genome assemblies of Stephania.</title>
        <authorList>
            <person name="Yang L."/>
        </authorList>
    </citation>
    <scope>NUCLEOTIDE SEQUENCE [LARGE SCALE GENOMIC DNA]</scope>
    <source>
        <strain evidence="11">QJT</strain>
        <tissue evidence="11">Leaf</tissue>
    </source>
</reference>